<accession>A0A2S2E1U7</accession>
<dbReference type="CDD" id="cd01949">
    <property type="entry name" value="GGDEF"/>
    <property type="match status" value="1"/>
</dbReference>
<keyword evidence="7" id="KW-1185">Reference proteome</keyword>
<feature type="transmembrane region" description="Helical" evidence="4">
    <location>
        <begin position="69"/>
        <end position="87"/>
    </location>
</feature>
<dbReference type="InterPro" id="IPR050469">
    <property type="entry name" value="Diguanylate_Cyclase"/>
</dbReference>
<protein>
    <recommendedName>
        <fullName evidence="2">diguanylate cyclase</fullName>
        <ecNumber evidence="2">2.7.7.65</ecNumber>
    </recommendedName>
</protein>
<comment type="catalytic activity">
    <reaction evidence="3">
        <text>2 GTP = 3',3'-c-di-GMP + 2 diphosphate</text>
        <dbReference type="Rhea" id="RHEA:24898"/>
        <dbReference type="ChEBI" id="CHEBI:33019"/>
        <dbReference type="ChEBI" id="CHEBI:37565"/>
        <dbReference type="ChEBI" id="CHEBI:58805"/>
        <dbReference type="EC" id="2.7.7.65"/>
    </reaction>
</comment>
<dbReference type="SMART" id="SM00267">
    <property type="entry name" value="GGDEF"/>
    <property type="match status" value="1"/>
</dbReference>
<name>A0A2S2E1U7_9ALTE</name>
<keyword evidence="4" id="KW-1133">Transmembrane helix</keyword>
<dbReference type="FunFam" id="3.30.70.270:FF:000001">
    <property type="entry name" value="Diguanylate cyclase domain protein"/>
    <property type="match status" value="1"/>
</dbReference>
<dbReference type="InterPro" id="IPR029787">
    <property type="entry name" value="Nucleotide_cyclase"/>
</dbReference>
<evidence type="ECO:0000259" key="5">
    <source>
        <dbReference type="PROSITE" id="PS50887"/>
    </source>
</evidence>
<dbReference type="InterPro" id="IPR000160">
    <property type="entry name" value="GGDEF_dom"/>
</dbReference>
<feature type="transmembrane region" description="Helical" evidence="4">
    <location>
        <begin position="45"/>
        <end position="63"/>
    </location>
</feature>
<dbReference type="GO" id="GO:0052621">
    <property type="term" value="F:diguanylate cyclase activity"/>
    <property type="evidence" value="ECO:0007669"/>
    <property type="project" value="UniProtKB-EC"/>
</dbReference>
<dbReference type="Proteomes" id="UP000245728">
    <property type="component" value="Chromosome"/>
</dbReference>
<evidence type="ECO:0000313" key="6">
    <source>
        <dbReference type="EMBL" id="AWL11492.1"/>
    </source>
</evidence>
<dbReference type="PROSITE" id="PS50887">
    <property type="entry name" value="GGDEF"/>
    <property type="match status" value="1"/>
</dbReference>
<feature type="transmembrane region" description="Helical" evidence="4">
    <location>
        <begin position="159"/>
        <end position="180"/>
    </location>
</feature>
<evidence type="ECO:0000256" key="2">
    <source>
        <dbReference type="ARBA" id="ARBA00012528"/>
    </source>
</evidence>
<dbReference type="PANTHER" id="PTHR45138:SF9">
    <property type="entry name" value="DIGUANYLATE CYCLASE DGCM-RELATED"/>
    <property type="match status" value="1"/>
</dbReference>
<keyword evidence="4" id="KW-0812">Transmembrane</keyword>
<dbReference type="EC" id="2.7.7.65" evidence="2"/>
<dbReference type="OrthoDB" id="9812260at2"/>
<sequence length="382" mass="43088">MSEWQLVFFDLLVAGLFTLVLIGFTHVMPKPSHPVKRRSTRYVRLFLVVAFATYVSTTIQLFTDTPLSFIVHGFLFLLSVYLLYFALQMRFGIPVKSQNWRWLVGHLIVFTSIQLCLIFIINSATLRGVNIALQATIPIALSAATVIQNQRNTGDKLLLLAFLSGVLAIFAITAFHQWVFGGDALALIKLSQVSFITLVLTAFCGFVLSIMYSLIARIRKDMLTDPLTKVKNRHYLDDPDFGCWLEKPASPTHTLVLCDIDHFKRFNDNHGHAVGDKVLIFFTEIVQQNCRKKDIFIRLGGEEFLLLLPNTDKDQAFSITERIRQDIAARPFVLNNGNEARLSCSFGLTAYDSTKSLDANIKQADVALYDAKAKGRNRTCQN</sequence>
<dbReference type="NCBIfam" id="TIGR00254">
    <property type="entry name" value="GGDEF"/>
    <property type="match status" value="1"/>
</dbReference>
<feature type="transmembrane region" description="Helical" evidence="4">
    <location>
        <begin position="99"/>
        <end position="121"/>
    </location>
</feature>
<dbReference type="InterPro" id="IPR043128">
    <property type="entry name" value="Rev_trsase/Diguanyl_cyclase"/>
</dbReference>
<comment type="cofactor">
    <cofactor evidence="1">
        <name>Mg(2+)</name>
        <dbReference type="ChEBI" id="CHEBI:18420"/>
    </cofactor>
</comment>
<feature type="transmembrane region" description="Helical" evidence="4">
    <location>
        <begin position="6"/>
        <end position="24"/>
    </location>
</feature>
<dbReference type="EMBL" id="CP029347">
    <property type="protein sequence ID" value="AWL11492.1"/>
    <property type="molecule type" value="Genomic_DNA"/>
</dbReference>
<gene>
    <name evidence="6" type="ORF">HMF8227_01003</name>
</gene>
<dbReference type="Gene3D" id="3.30.70.270">
    <property type="match status" value="1"/>
</dbReference>
<evidence type="ECO:0000256" key="1">
    <source>
        <dbReference type="ARBA" id="ARBA00001946"/>
    </source>
</evidence>
<organism evidence="6 7">
    <name type="scientific">Saliniradius amylolyticus</name>
    <dbReference type="NCBI Taxonomy" id="2183582"/>
    <lineage>
        <taxon>Bacteria</taxon>
        <taxon>Pseudomonadati</taxon>
        <taxon>Pseudomonadota</taxon>
        <taxon>Gammaproteobacteria</taxon>
        <taxon>Alteromonadales</taxon>
        <taxon>Alteromonadaceae</taxon>
        <taxon>Saliniradius</taxon>
    </lineage>
</organism>
<evidence type="ECO:0000256" key="3">
    <source>
        <dbReference type="ARBA" id="ARBA00034247"/>
    </source>
</evidence>
<dbReference type="RefSeq" id="WP_109339132.1">
    <property type="nucleotide sequence ID" value="NZ_CP029347.1"/>
</dbReference>
<evidence type="ECO:0000256" key="4">
    <source>
        <dbReference type="SAM" id="Phobius"/>
    </source>
</evidence>
<dbReference type="Pfam" id="PF00990">
    <property type="entry name" value="GGDEF"/>
    <property type="match status" value="1"/>
</dbReference>
<reference evidence="6 7" key="1">
    <citation type="submission" date="2018-05" db="EMBL/GenBank/DDBJ databases">
        <title>Salinimonas sp. HMF8227 Genome sequencing and assembly.</title>
        <authorList>
            <person name="Kang H."/>
            <person name="Kang J."/>
            <person name="Cha I."/>
            <person name="Kim H."/>
            <person name="Joh K."/>
        </authorList>
    </citation>
    <scope>NUCLEOTIDE SEQUENCE [LARGE SCALE GENOMIC DNA]</scope>
    <source>
        <strain evidence="6 7">HMF8227</strain>
    </source>
</reference>
<dbReference type="AlphaFoldDB" id="A0A2S2E1U7"/>
<feature type="transmembrane region" description="Helical" evidence="4">
    <location>
        <begin position="192"/>
        <end position="215"/>
    </location>
</feature>
<dbReference type="SUPFAM" id="SSF55073">
    <property type="entry name" value="Nucleotide cyclase"/>
    <property type="match status" value="1"/>
</dbReference>
<keyword evidence="4" id="KW-0472">Membrane</keyword>
<proteinExistence type="predicted"/>
<feature type="domain" description="GGDEF" evidence="5">
    <location>
        <begin position="251"/>
        <end position="382"/>
    </location>
</feature>
<feature type="transmembrane region" description="Helical" evidence="4">
    <location>
        <begin position="127"/>
        <end position="147"/>
    </location>
</feature>
<dbReference type="PANTHER" id="PTHR45138">
    <property type="entry name" value="REGULATORY COMPONENTS OF SENSORY TRANSDUCTION SYSTEM"/>
    <property type="match status" value="1"/>
</dbReference>
<evidence type="ECO:0000313" key="7">
    <source>
        <dbReference type="Proteomes" id="UP000245728"/>
    </source>
</evidence>
<dbReference type="KEGG" id="salh:HMF8227_01003"/>